<reference evidence="7" key="1">
    <citation type="submission" date="2022-08" db="EMBL/GenBank/DDBJ databases">
        <authorList>
            <person name="Marques A."/>
        </authorList>
    </citation>
    <scope>NUCLEOTIDE SEQUENCE</scope>
    <source>
        <strain evidence="7">RhyPub2mFocal</strain>
        <tissue evidence="7">Leaves</tissue>
    </source>
</reference>
<dbReference type="PROSITE" id="PS50863">
    <property type="entry name" value="B3"/>
    <property type="match status" value="1"/>
</dbReference>
<dbReference type="AlphaFoldDB" id="A0AAV8HYP8"/>
<dbReference type="Proteomes" id="UP001140206">
    <property type="component" value="Chromosome 1"/>
</dbReference>
<proteinExistence type="predicted"/>
<dbReference type="EMBL" id="JAMFTS010000001">
    <property type="protein sequence ID" value="KAJ4820397.1"/>
    <property type="molecule type" value="Genomic_DNA"/>
</dbReference>
<evidence type="ECO:0000256" key="3">
    <source>
        <dbReference type="ARBA" id="ARBA00023125"/>
    </source>
</evidence>
<keyword evidence="3" id="KW-0238">DNA-binding</keyword>
<evidence type="ECO:0000256" key="4">
    <source>
        <dbReference type="ARBA" id="ARBA00023163"/>
    </source>
</evidence>
<evidence type="ECO:0000256" key="5">
    <source>
        <dbReference type="ARBA" id="ARBA00023242"/>
    </source>
</evidence>
<keyword evidence="2" id="KW-0805">Transcription regulation</keyword>
<dbReference type="InterPro" id="IPR044837">
    <property type="entry name" value="REM16-like"/>
</dbReference>
<evidence type="ECO:0000313" key="8">
    <source>
        <dbReference type="Proteomes" id="UP001140206"/>
    </source>
</evidence>
<comment type="caution">
    <text evidence="7">The sequence shown here is derived from an EMBL/GenBank/DDBJ whole genome shotgun (WGS) entry which is preliminary data.</text>
</comment>
<keyword evidence="8" id="KW-1185">Reference proteome</keyword>
<protein>
    <submittedName>
        <fullName evidence="7">B3 domain-containing protein</fullName>
    </submittedName>
</protein>
<evidence type="ECO:0000256" key="2">
    <source>
        <dbReference type="ARBA" id="ARBA00023015"/>
    </source>
</evidence>
<dbReference type="PANTHER" id="PTHR31391">
    <property type="entry name" value="B3 DOMAIN-CONTAINING PROTEIN OS11G0197600-RELATED"/>
    <property type="match status" value="1"/>
</dbReference>
<dbReference type="GO" id="GO:0005634">
    <property type="term" value="C:nucleus"/>
    <property type="evidence" value="ECO:0007669"/>
    <property type="project" value="UniProtKB-SubCell"/>
</dbReference>
<evidence type="ECO:0000259" key="6">
    <source>
        <dbReference type="PROSITE" id="PS50863"/>
    </source>
</evidence>
<dbReference type="PANTHER" id="PTHR31391:SF4">
    <property type="entry name" value="B3 DOMAIN-CONTAINING PROTEIN OS03G0184500"/>
    <property type="match status" value="1"/>
</dbReference>
<dbReference type="SMART" id="SM01019">
    <property type="entry name" value="B3"/>
    <property type="match status" value="1"/>
</dbReference>
<dbReference type="CDD" id="cd10017">
    <property type="entry name" value="B3_DNA"/>
    <property type="match status" value="1"/>
</dbReference>
<keyword evidence="5" id="KW-0539">Nucleus</keyword>
<evidence type="ECO:0000256" key="1">
    <source>
        <dbReference type="ARBA" id="ARBA00004123"/>
    </source>
</evidence>
<dbReference type="Gene3D" id="2.40.330.10">
    <property type="entry name" value="DNA-binding pseudobarrel domain"/>
    <property type="match status" value="1"/>
</dbReference>
<organism evidence="7 8">
    <name type="scientific">Rhynchospora pubera</name>
    <dbReference type="NCBI Taxonomy" id="906938"/>
    <lineage>
        <taxon>Eukaryota</taxon>
        <taxon>Viridiplantae</taxon>
        <taxon>Streptophyta</taxon>
        <taxon>Embryophyta</taxon>
        <taxon>Tracheophyta</taxon>
        <taxon>Spermatophyta</taxon>
        <taxon>Magnoliopsida</taxon>
        <taxon>Liliopsida</taxon>
        <taxon>Poales</taxon>
        <taxon>Cyperaceae</taxon>
        <taxon>Cyperoideae</taxon>
        <taxon>Rhynchosporeae</taxon>
        <taxon>Rhynchospora</taxon>
    </lineage>
</organism>
<feature type="domain" description="TF-B3" evidence="6">
    <location>
        <begin position="152"/>
        <end position="243"/>
    </location>
</feature>
<accession>A0AAV8HYP8</accession>
<keyword evidence="4" id="KW-0804">Transcription</keyword>
<evidence type="ECO:0000313" key="7">
    <source>
        <dbReference type="EMBL" id="KAJ4820397.1"/>
    </source>
</evidence>
<gene>
    <name evidence="7" type="ORF">LUZ62_032963</name>
</gene>
<dbReference type="SUPFAM" id="SSF101936">
    <property type="entry name" value="DNA-binding pseudobarrel domain"/>
    <property type="match status" value="1"/>
</dbReference>
<name>A0AAV8HYP8_9POAL</name>
<comment type="subcellular location">
    <subcellularLocation>
        <location evidence="1">Nucleus</location>
    </subcellularLocation>
</comment>
<dbReference type="Pfam" id="PF02362">
    <property type="entry name" value="B3"/>
    <property type="match status" value="1"/>
</dbReference>
<sequence length="248" mass="28631">MHYSVNIRTVIQQSMAKKRTVSYEEARERNMEENKKKIEALNLLHLSFAIQKPQAPKTPPLIKHRRPKVDVTVTPTRRSPRLSSLPEASHQRKIQFEQVSHNVMDIPRRTIQVSSDRSYLINRPSISYEARECALRKAEEIESRLDPIFPCFVRSMLHSHVTKGFWFGIPKQFCTSYLPKFDCTVILVDENGDEFDMKYFADRTAFSGGWQGFAVAHKLIDGDACVFQLIKPTTMKVYIIRAIDNGSN</sequence>
<dbReference type="GO" id="GO:0003677">
    <property type="term" value="F:DNA binding"/>
    <property type="evidence" value="ECO:0007669"/>
    <property type="project" value="UniProtKB-KW"/>
</dbReference>
<dbReference type="InterPro" id="IPR003340">
    <property type="entry name" value="B3_DNA-bd"/>
</dbReference>
<dbReference type="InterPro" id="IPR015300">
    <property type="entry name" value="DNA-bd_pseudobarrel_sf"/>
</dbReference>